<dbReference type="AlphaFoldDB" id="A0A810L559"/>
<proteinExistence type="predicted"/>
<dbReference type="Pfam" id="PF12294">
    <property type="entry name" value="DUF3626"/>
    <property type="match status" value="1"/>
</dbReference>
<protein>
    <recommendedName>
        <fullName evidence="3">DUF3626 domain-containing protein</fullName>
    </recommendedName>
</protein>
<dbReference type="RefSeq" id="WP_051802155.1">
    <property type="nucleotide sequence ID" value="NZ_AP023354.1"/>
</dbReference>
<organism evidence="1 2">
    <name type="scientific">Actinocatenispora sera</name>
    <dbReference type="NCBI Taxonomy" id="390989"/>
    <lineage>
        <taxon>Bacteria</taxon>
        <taxon>Bacillati</taxon>
        <taxon>Actinomycetota</taxon>
        <taxon>Actinomycetes</taxon>
        <taxon>Micromonosporales</taxon>
        <taxon>Micromonosporaceae</taxon>
        <taxon>Actinocatenispora</taxon>
    </lineage>
</organism>
<dbReference type="EMBL" id="AP023354">
    <property type="protein sequence ID" value="BCJ30367.1"/>
    <property type="molecule type" value="Genomic_DNA"/>
</dbReference>
<accession>A0A810L559</accession>
<dbReference type="Proteomes" id="UP000680750">
    <property type="component" value="Chromosome"/>
</dbReference>
<keyword evidence="2" id="KW-1185">Reference proteome</keyword>
<dbReference type="InterPro" id="IPR022074">
    <property type="entry name" value="DUF3626"/>
</dbReference>
<reference evidence="1" key="1">
    <citation type="submission" date="2020-08" db="EMBL/GenBank/DDBJ databases">
        <title>Whole genome shotgun sequence of Actinocatenispora sera NBRC 101916.</title>
        <authorList>
            <person name="Komaki H."/>
            <person name="Tamura T."/>
        </authorList>
    </citation>
    <scope>NUCLEOTIDE SEQUENCE</scope>
    <source>
        <strain evidence="1">NBRC 101916</strain>
    </source>
</reference>
<evidence type="ECO:0008006" key="3">
    <source>
        <dbReference type="Google" id="ProtNLM"/>
    </source>
</evidence>
<dbReference type="KEGG" id="aser:Asera_44750"/>
<name>A0A810L559_9ACTN</name>
<evidence type="ECO:0000313" key="1">
    <source>
        <dbReference type="EMBL" id="BCJ30367.1"/>
    </source>
</evidence>
<gene>
    <name evidence="1" type="ORF">Asera_44750</name>
</gene>
<evidence type="ECO:0000313" key="2">
    <source>
        <dbReference type="Proteomes" id="UP000680750"/>
    </source>
</evidence>
<sequence>MTAGAALDDFARRALRLVAARAAGPPLAAGVAVTVHFHPDRLVAGDTVLAGLARSGRYLSQFVTGVSNGGLSAYRGGARWGWESRLFGGAYDAAPPDARPVYGAVMTPARVVGAAPRFGSSFLRLAPETLERTTFCYPDSVFEPDEVGTARCMSLLARAEADDLELLDSYVEAHVHGGVRLDRDVAALVLDRCYRDTEVARLAATLPCPVEWHPGFRLGVDELRRHPDYRGADAVELGAEIAVDGALDPAVLGAAAATGRYDPQQLKRVWHLVARFGAPDRTAG</sequence>